<feature type="domain" description="YaiO beta-barrel" evidence="1">
    <location>
        <begin position="185"/>
        <end position="360"/>
    </location>
</feature>
<sequence>MNFTRINLRIHYCLIIFFYLFNCFSSEAQKDKINVDSLYYKANNLYKKKANKEALNLVNTALNIAPNYIDIRVLRIRISQRLHKTELVNNDLKLLLKSEEPRELKNDVIRQLSLIRNEKILAKFIADITAFYKEDIDVDLSKAEAYYRLKDLKNTKEILSKIAKNQLNIGQKYRYRLLLKKVNTNQISVYYNASSFGAEYPTKKTWHTKQLEYMKFVGAHSFGVRVTHSKRFTNDAILYELESYPVFSKKCYSYVNVSTSSNADFFQKLGIKASVYYSVLKGIEMEVGFRYLSFDTANFTTYIVGITSYVGDFYLNAGVFIGPEIASGFIQNYQTNIRYYYSGAENYIAIRLGTGISPDEPSKFIPVASNINLNSYYATIGATKTVTHNYNISANIGYLMEEFKATKKGSQFLAGIGLKYRF</sequence>
<protein>
    <recommendedName>
        <fullName evidence="1">YaiO beta-barrel domain-containing protein</fullName>
    </recommendedName>
</protein>
<organism evidence="2 3">
    <name type="scientific">Tenacibaculum finnmarkense genomovar ulcerans</name>
    <dbReference type="NCBI Taxonomy" id="2781388"/>
    <lineage>
        <taxon>Bacteria</taxon>
        <taxon>Pseudomonadati</taxon>
        <taxon>Bacteroidota</taxon>
        <taxon>Flavobacteriia</taxon>
        <taxon>Flavobacteriales</taxon>
        <taxon>Flavobacteriaceae</taxon>
        <taxon>Tenacibaculum</taxon>
        <taxon>Tenacibaculum finnmarkense</taxon>
    </lineage>
</organism>
<dbReference type="InterPro" id="IPR030887">
    <property type="entry name" value="Beta-barrel_YaiO"/>
</dbReference>
<dbReference type="SUPFAM" id="SSF48452">
    <property type="entry name" value="TPR-like"/>
    <property type="match status" value="1"/>
</dbReference>
<accession>A0A2I2M8I9</accession>
<name>A0A2I2M8I9_9FLAO</name>
<dbReference type="Proteomes" id="UP000490060">
    <property type="component" value="Unassembled WGS sequence"/>
</dbReference>
<reference evidence="2 3" key="1">
    <citation type="submission" date="2017-11" db="EMBL/GenBank/DDBJ databases">
        <authorList>
            <person name="Duchaud E."/>
        </authorList>
    </citation>
    <scope>NUCLEOTIDE SEQUENCE [LARGE SCALE GENOMIC DNA]</scope>
    <source>
        <strain evidence="2 3">TNO010</strain>
    </source>
</reference>
<dbReference type="Pfam" id="PF19413">
    <property type="entry name" value="YaiO"/>
    <property type="match status" value="1"/>
</dbReference>
<dbReference type="AlphaFoldDB" id="A0A2I2M8I9"/>
<dbReference type="RefSeq" id="WP_058884464.1">
    <property type="nucleotide sequence ID" value="NZ_JAJHTM010000002.1"/>
</dbReference>
<evidence type="ECO:0000313" key="3">
    <source>
        <dbReference type="Proteomes" id="UP000490060"/>
    </source>
</evidence>
<dbReference type="NCBIfam" id="TIGR04390">
    <property type="entry name" value="OMP_YaiO_dom"/>
    <property type="match status" value="1"/>
</dbReference>
<evidence type="ECO:0000259" key="1">
    <source>
        <dbReference type="Pfam" id="PF19413"/>
    </source>
</evidence>
<dbReference type="Gene3D" id="1.25.40.10">
    <property type="entry name" value="Tetratricopeptide repeat domain"/>
    <property type="match status" value="1"/>
</dbReference>
<proteinExistence type="predicted"/>
<dbReference type="EMBL" id="OENE01000010">
    <property type="protein sequence ID" value="SOU88387.1"/>
    <property type="molecule type" value="Genomic_DNA"/>
</dbReference>
<evidence type="ECO:0000313" key="2">
    <source>
        <dbReference type="EMBL" id="SOU88387.1"/>
    </source>
</evidence>
<gene>
    <name evidence="2" type="ORF">TNO010_180086</name>
</gene>
<dbReference type="InterPro" id="IPR011990">
    <property type="entry name" value="TPR-like_helical_dom_sf"/>
</dbReference>